<feature type="chain" id="PRO_5001652695" evidence="1">
    <location>
        <begin position="28"/>
        <end position="82"/>
    </location>
</feature>
<sequence length="82" mass="9574">MSQSLWSRVLCCLFLCSLFSWWPLIVSPFLNPLCELQQDEKFLCQYIPSSYPSSSMIDTVSYFQNTQHINIVLKVSWMTTKA</sequence>
<name>A0A068RNX9_9FUNG</name>
<dbReference type="AlphaFoldDB" id="A0A068RNX9"/>
<organism evidence="2 3">
    <name type="scientific">Lichtheimia corymbifera JMRC:FSU:9682</name>
    <dbReference type="NCBI Taxonomy" id="1263082"/>
    <lineage>
        <taxon>Eukaryota</taxon>
        <taxon>Fungi</taxon>
        <taxon>Fungi incertae sedis</taxon>
        <taxon>Mucoromycota</taxon>
        <taxon>Mucoromycotina</taxon>
        <taxon>Mucoromycetes</taxon>
        <taxon>Mucorales</taxon>
        <taxon>Lichtheimiaceae</taxon>
        <taxon>Lichtheimia</taxon>
    </lineage>
</organism>
<dbReference type="EMBL" id="CBTN010000011">
    <property type="protein sequence ID" value="CDH51883.1"/>
    <property type="molecule type" value="Genomic_DNA"/>
</dbReference>
<evidence type="ECO:0000313" key="3">
    <source>
        <dbReference type="Proteomes" id="UP000027586"/>
    </source>
</evidence>
<proteinExistence type="predicted"/>
<protein>
    <submittedName>
        <fullName evidence="2">Uncharacterized protein</fullName>
    </submittedName>
</protein>
<keyword evidence="3" id="KW-1185">Reference proteome</keyword>
<feature type="signal peptide" evidence="1">
    <location>
        <begin position="1"/>
        <end position="27"/>
    </location>
</feature>
<evidence type="ECO:0000313" key="2">
    <source>
        <dbReference type="EMBL" id="CDH51883.1"/>
    </source>
</evidence>
<dbReference type="VEuPathDB" id="FungiDB:LCOR_03432.1"/>
<evidence type="ECO:0000256" key="1">
    <source>
        <dbReference type="SAM" id="SignalP"/>
    </source>
</evidence>
<accession>A0A068RNX9</accession>
<reference evidence="2" key="1">
    <citation type="submission" date="2013-08" db="EMBL/GenBank/DDBJ databases">
        <title>Gene expansion shapes genome architecture in the human pathogen Lichtheimia corymbifera: an evolutionary genomics analysis in the ancient terrestrial Mucorales (Mucoromycotina).</title>
        <authorList>
            <person name="Schwartze V.U."/>
            <person name="Winter S."/>
            <person name="Shelest E."/>
            <person name="Marcet-Houben M."/>
            <person name="Horn F."/>
            <person name="Wehner S."/>
            <person name="Hoffmann K."/>
            <person name="Riege K."/>
            <person name="Sammeth M."/>
            <person name="Nowrousian M."/>
            <person name="Valiante V."/>
            <person name="Linde J."/>
            <person name="Jacobsen I.D."/>
            <person name="Marz M."/>
            <person name="Brakhage A.A."/>
            <person name="Gabaldon T."/>
            <person name="Bocker S."/>
            <person name="Voigt K."/>
        </authorList>
    </citation>
    <scope>NUCLEOTIDE SEQUENCE [LARGE SCALE GENOMIC DNA]</scope>
    <source>
        <strain evidence="2">FSU 9682</strain>
    </source>
</reference>
<comment type="caution">
    <text evidence="2">The sequence shown here is derived from an EMBL/GenBank/DDBJ whole genome shotgun (WGS) entry which is preliminary data.</text>
</comment>
<keyword evidence="1" id="KW-0732">Signal</keyword>
<dbReference type="Proteomes" id="UP000027586">
    <property type="component" value="Unassembled WGS sequence"/>
</dbReference>
<gene>
    <name evidence="2" type="ORF">LCOR_03432.1</name>
</gene>